<reference evidence="2" key="1">
    <citation type="submission" date="2022-12" db="EMBL/GenBank/DDBJ databases">
        <title>Genome assemblies of Blomia tropicalis.</title>
        <authorList>
            <person name="Cui Y."/>
        </authorList>
    </citation>
    <scope>NUCLEOTIDE SEQUENCE</scope>
    <source>
        <tissue evidence="2">Adult mites</tissue>
    </source>
</reference>
<keyword evidence="3" id="KW-1185">Reference proteome</keyword>
<evidence type="ECO:0000313" key="3">
    <source>
        <dbReference type="Proteomes" id="UP001142055"/>
    </source>
</evidence>
<gene>
    <name evidence="2" type="ORF">RDWZM_008689</name>
</gene>
<protein>
    <recommendedName>
        <fullName evidence="1">Ral GTPase-activating protein subunit alpha/beta N-terminal domain-containing protein</fullName>
    </recommendedName>
</protein>
<dbReference type="PANTHER" id="PTHR21344:SF1">
    <property type="entry name" value="RAL GTPASE-ACTIVATING PROTEIN SUBUNIT BETA"/>
    <property type="match status" value="1"/>
</dbReference>
<dbReference type="EMBL" id="JAPWDV010000003">
    <property type="protein sequence ID" value="KAJ6217532.1"/>
    <property type="molecule type" value="Genomic_DNA"/>
</dbReference>
<dbReference type="GO" id="GO:0005096">
    <property type="term" value="F:GTPase activator activity"/>
    <property type="evidence" value="ECO:0007669"/>
    <property type="project" value="InterPro"/>
</dbReference>
<dbReference type="InterPro" id="IPR035974">
    <property type="entry name" value="Rap/Ran-GAP_sf"/>
</dbReference>
<evidence type="ECO:0000313" key="2">
    <source>
        <dbReference type="EMBL" id="KAJ6217532.1"/>
    </source>
</evidence>
<sequence length="1399" mass="160603">MYSQYSQIDINQLCRQKSISVLDKLPQINGPQLVTSLIRPLVSLINSKPNVGDDLLQCLHDDKDVLWIMEVIGYGLSLPFYDNEQIDAVRDCVNIYYEWFHALSPNISTNKFIPAPIRKDPNLYCQKILGHMYNIFRPRTFSSNDNINDLSSKQALFCHRILRLIINIATDKDNVIDPTTWECLLVFLLGINEELLKSQVHNEDIGTQIAERVISTLFEGWLLACVHCFPSPSYWKTFQNVCANLRHRPALIIQWNRVNVCLTNALVRLLYKGEDTLGLTKLAHFAQYNNIVILLSRNSLKQCWFRFLHIIGNPIELCFPEIVFKFDTQAVDSATLNQLPYIFHKAIKGLCTLVDIFLAVPNINLEELDYDIPKFHLNNQTQSVNSNMTPPEKRRSNFSLLNKDKQTHVKINSHRESKQSDNQNFTLPNVVLHSLTGNVFRQNQVKSTSVLDIFGKWLFQASLLCSSNNSILNAFNESLSESDNVSLNSLKGSIGRNEKSTYGLANLSLDNFEAGQAEAIGTLCRIFCFKKCDEDISLILSKQTHPDFQKIKIYLTSYYLALKSGLLSSSHENLRIQLLSSILVNSVWFFEVDLPGSKILIPHFLKSVEIFLTKKDKSNQPGDVMIRRACIKILISLLSFPLHFQDLPIRDTLSDSPSSTFLSLYPRLILLLVHGLYNEVDSVNIQMILGALLFIVEDSVRHEDLFVNVNGSNDDLISNLLTYFKIDYNNGLDNGNESDKSDIPCNIFLLIISFVAEILCKSSLKNSNDYNVSLAALEVLCSLGRIHYKEQYLCNNQCKLCIKQIFTFIENQCYKPATFHSKDMHSTIVAAYQCLSIWINEHSHLLKDKECIILLIEMIELGISGTKSKKDNQSAAIKSEKMLKPTSMRVKEVAEFLLSTLMGHMNGTSTLPSSESTILTCDLNELKIIEQILNLKPSQFPTNHFRYFIVENSLLISILERPSIGEETICIIRSPYGKYCWLLQYEHLSNSNKHNQTLTNEACISRSLSKADQHIRNGQSNYFPEFFDKICTSKFDNMVLKLSDYINGNDEIKKEQDIMQNLIEKIENNLKFEKTKLTINSTKKEFSEPLPSKNFDPSRLILSQFKAFNFDVCEENRHNLSALNANSAEFVDCIEKLDMISNKNNDIVTIMYIPKCFNEESEIFQANSYYYKNNGPFRDFMLSLGDGIECSTNSFNANILYWSDISHELLFISPTLESEKSFSLVDLIKEDNESIKRTLLKGDHCSNQRIKSYLMNNVGCDIKLLVFWLENMEDFGKLPLKQMENHSTNDDCEFYKEKLYVVVINPLKNGLFKVVPHSFGGRCTSVWPSIDRMLLNKELLAPYIRMTALNLFRRRRMNAESYQLPHVKRRFKIQEIANKFKMSYPNKQLITDLFTNKFM</sequence>
<comment type="caution">
    <text evidence="2">The sequence shown here is derived from an EMBL/GenBank/DDBJ whole genome shotgun (WGS) entry which is preliminary data.</text>
</comment>
<accession>A0A9Q0M4R2</accession>
<dbReference type="Pfam" id="PF20412">
    <property type="entry name" value="RALGAPB_N"/>
    <property type="match status" value="1"/>
</dbReference>
<evidence type="ECO:0000259" key="1">
    <source>
        <dbReference type="Pfam" id="PF20412"/>
    </source>
</evidence>
<feature type="domain" description="Ral GTPase-activating protein subunit alpha/beta N-terminal" evidence="1">
    <location>
        <begin position="152"/>
        <end position="272"/>
    </location>
</feature>
<organism evidence="2 3">
    <name type="scientific">Blomia tropicalis</name>
    <name type="common">Mite</name>
    <dbReference type="NCBI Taxonomy" id="40697"/>
    <lineage>
        <taxon>Eukaryota</taxon>
        <taxon>Metazoa</taxon>
        <taxon>Ecdysozoa</taxon>
        <taxon>Arthropoda</taxon>
        <taxon>Chelicerata</taxon>
        <taxon>Arachnida</taxon>
        <taxon>Acari</taxon>
        <taxon>Acariformes</taxon>
        <taxon>Sarcoptiformes</taxon>
        <taxon>Astigmata</taxon>
        <taxon>Glycyphagoidea</taxon>
        <taxon>Echimyopodidae</taxon>
        <taxon>Blomia</taxon>
    </lineage>
</organism>
<dbReference type="GO" id="GO:0051056">
    <property type="term" value="P:regulation of small GTPase mediated signal transduction"/>
    <property type="evidence" value="ECO:0007669"/>
    <property type="project" value="InterPro"/>
</dbReference>
<dbReference type="OMA" id="CWEECCV"/>
<dbReference type="Proteomes" id="UP001142055">
    <property type="component" value="Chromosome 3"/>
</dbReference>
<dbReference type="PANTHER" id="PTHR21344">
    <property type="entry name" value="RAL GTPASE-ACTIVATING PROTEIN SUBUNIT BETA"/>
    <property type="match status" value="1"/>
</dbReference>
<dbReference type="InterPro" id="IPR046859">
    <property type="entry name" value="RGPA/RALGAPB_N"/>
</dbReference>
<name>A0A9Q0M4R2_BLOTA</name>
<dbReference type="SUPFAM" id="SSF111347">
    <property type="entry name" value="Rap/Ran-GAP"/>
    <property type="match status" value="1"/>
</dbReference>
<proteinExistence type="predicted"/>
<dbReference type="InterPro" id="IPR039930">
    <property type="entry name" value="RALGAPB"/>
</dbReference>